<dbReference type="EMBL" id="LN609529">
    <property type="protein sequence ID" value="CEF66339.1"/>
    <property type="molecule type" value="Genomic_DNA"/>
</dbReference>
<feature type="compositionally biased region" description="Basic and acidic residues" evidence="1">
    <location>
        <begin position="466"/>
        <end position="477"/>
    </location>
</feature>
<evidence type="ECO:0000256" key="1">
    <source>
        <dbReference type="SAM" id="MobiDB-lite"/>
    </source>
</evidence>
<keyword evidence="3" id="KW-1185">Reference proteome</keyword>
<feature type="compositionally biased region" description="Basic and acidic residues" evidence="1">
    <location>
        <begin position="156"/>
        <end position="165"/>
    </location>
</feature>
<proteinExistence type="predicted"/>
<evidence type="ECO:0000313" key="5">
    <source>
        <dbReference type="WormBase" id="SRAE_2000100900"/>
    </source>
</evidence>
<sequence length="766" mass="87698">MEPYCDSKRNIHSKIQPRSTNNQNDFINPRHLSLKGDSDDRDPDYVVDVADLRKDRSSTNIGGQKGSGRQLEVALRKVITERLQHLKDRGKFHLENYGLSNLTSMQIAMYMRRLFKRNDLQNYMTPEMINYVFGTTKGDSVINRSGKQMTTPTIKDVGEKNRQRTTEFSAENSTKIQNESDTEPSSDEELETEKYNDFKIVNFVKYIPGPAVPNIQIPPNKYQPLTRNSNVYRCARDQAYIYGRGKWINREIENLKQKKAAIAAQIEMIRKKKTPIILESTAPVSNITETCSRLCAFKNKDSFKVKLVNVNSQPLYESMGTPLDEFNMKNKDTMAYYSRIDDKVHRHLSLNGAVSGDLLFHKYLKRMSSIRMVNKCTSSELTKCRQLADVSSTPWVLGLSNAYKNIVLSEKEAHDNEILKMVKKKEKEKDRKEEKNDKNDLNNFYTVKAIAPLKLKLSGISRKSDKFRTSNKRKSDDVFESEDDSRNTSAVHTADEDGDIEFGSKPRKISARDSRRNSGVSTSNIKSWNSKYPVSTPIIDVGCKLPTKADYAEIIVPSWSGWVSPISHDQGDEECIINTQEYERKIEKYHEEMEQQEKAKIVVSINKSQKKNKSSISKDFSNSAAPFTAEELLMSINGTTNKIPEKVESSDVPNYDRPSYQYNMGGHHDDIKIPHPSAYSNYRKYPQLAAHEKRLSQLGLRDPWIRNIVHIFNNPDAPVVKGQFAHFKDLLRTGFRPGLIFAATLIAVEETYSYIKHGHTSWNSHH</sequence>
<name>A0A090MY04_STRRB</name>
<evidence type="ECO:0000313" key="2">
    <source>
        <dbReference type="EMBL" id="CEF66339.1"/>
    </source>
</evidence>
<feature type="compositionally biased region" description="Polar residues" evidence="1">
    <location>
        <begin position="142"/>
        <end position="153"/>
    </location>
</feature>
<dbReference type="OrthoDB" id="521512at2759"/>
<organism evidence="2">
    <name type="scientific">Strongyloides ratti</name>
    <name type="common">Parasitic roundworm</name>
    <dbReference type="NCBI Taxonomy" id="34506"/>
    <lineage>
        <taxon>Eukaryota</taxon>
        <taxon>Metazoa</taxon>
        <taxon>Ecdysozoa</taxon>
        <taxon>Nematoda</taxon>
        <taxon>Chromadorea</taxon>
        <taxon>Rhabditida</taxon>
        <taxon>Tylenchina</taxon>
        <taxon>Panagrolaimomorpha</taxon>
        <taxon>Strongyloidoidea</taxon>
        <taxon>Strongyloididae</taxon>
        <taxon>Strongyloides</taxon>
    </lineage>
</organism>
<feature type="region of interest" description="Disordered" evidence="1">
    <location>
        <begin position="141"/>
        <end position="191"/>
    </location>
</feature>
<reference evidence="2 3" key="1">
    <citation type="submission" date="2014-09" db="EMBL/GenBank/DDBJ databases">
        <authorList>
            <person name="Martin A.A."/>
        </authorList>
    </citation>
    <scope>NUCLEOTIDE SEQUENCE</scope>
    <source>
        <strain evidence="3">ED321</strain>
        <strain evidence="2">ED321 Heterogonic</strain>
    </source>
</reference>
<dbReference type="STRING" id="34506.A0A090MY04"/>
<accession>A0A090MY04</accession>
<feature type="region of interest" description="Disordered" evidence="1">
    <location>
        <begin position="466"/>
        <end position="526"/>
    </location>
</feature>
<protein>
    <submittedName>
        <fullName evidence="4">NADH dehydrogenase [ubiquinone] 1 beta subcomplex subunit 3</fullName>
    </submittedName>
</protein>
<dbReference type="CTD" id="36378703"/>
<evidence type="ECO:0000313" key="3">
    <source>
        <dbReference type="Proteomes" id="UP000035682"/>
    </source>
</evidence>
<dbReference type="GeneID" id="36378703"/>
<dbReference type="WBParaSite" id="SRAE_2000100900.1">
    <property type="protein sequence ID" value="SRAE_2000100900.1"/>
    <property type="gene ID" value="WBGene00261209"/>
</dbReference>
<gene>
    <name evidence="2 4 5" type="ORF">SRAE_2000100900</name>
</gene>
<dbReference type="AlphaFoldDB" id="A0A090MY04"/>
<feature type="region of interest" description="Disordered" evidence="1">
    <location>
        <begin position="1"/>
        <end position="40"/>
    </location>
</feature>
<dbReference type="WormBase" id="SRAE_2000100900">
    <property type="protein sequence ID" value="SRP11591"/>
    <property type="gene ID" value="WBGene00261209"/>
</dbReference>
<feature type="compositionally biased region" description="Polar residues" evidence="1">
    <location>
        <begin position="517"/>
        <end position="526"/>
    </location>
</feature>
<feature type="compositionally biased region" description="Polar residues" evidence="1">
    <location>
        <begin position="16"/>
        <end position="26"/>
    </location>
</feature>
<reference evidence="4" key="2">
    <citation type="submission" date="2020-12" db="UniProtKB">
        <authorList>
            <consortium name="WormBaseParasite"/>
        </authorList>
    </citation>
    <scope>IDENTIFICATION</scope>
</reference>
<evidence type="ECO:0000313" key="4">
    <source>
        <dbReference type="WBParaSite" id="SRAE_2000100900.1"/>
    </source>
</evidence>
<feature type="compositionally biased region" description="Polar residues" evidence="1">
    <location>
        <begin position="166"/>
        <end position="179"/>
    </location>
</feature>
<dbReference type="Proteomes" id="UP000035682">
    <property type="component" value="Unplaced"/>
</dbReference>
<feature type="compositionally biased region" description="Acidic residues" evidence="1">
    <location>
        <begin position="180"/>
        <end position="191"/>
    </location>
</feature>
<dbReference type="RefSeq" id="XP_024505539.1">
    <property type="nucleotide sequence ID" value="XM_024651909.1"/>
</dbReference>